<evidence type="ECO:0008006" key="3">
    <source>
        <dbReference type="Google" id="ProtNLM"/>
    </source>
</evidence>
<name>A0A6A6L0X1_HEVBR</name>
<reference evidence="1 2" key="1">
    <citation type="journal article" date="2020" name="Mol. Plant">
        <title>The Chromosome-Based Rubber Tree Genome Provides New Insights into Spurge Genome Evolution and Rubber Biosynthesis.</title>
        <authorList>
            <person name="Liu J."/>
            <person name="Shi C."/>
            <person name="Shi C.C."/>
            <person name="Li W."/>
            <person name="Zhang Q.J."/>
            <person name="Zhang Y."/>
            <person name="Li K."/>
            <person name="Lu H.F."/>
            <person name="Shi C."/>
            <person name="Zhu S.T."/>
            <person name="Xiao Z.Y."/>
            <person name="Nan H."/>
            <person name="Yue Y."/>
            <person name="Zhu X.G."/>
            <person name="Wu Y."/>
            <person name="Hong X.N."/>
            <person name="Fan G.Y."/>
            <person name="Tong Y."/>
            <person name="Zhang D."/>
            <person name="Mao C.L."/>
            <person name="Liu Y.L."/>
            <person name="Hao S.J."/>
            <person name="Liu W.Q."/>
            <person name="Lv M.Q."/>
            <person name="Zhang H.B."/>
            <person name="Liu Y."/>
            <person name="Hu-Tang G.R."/>
            <person name="Wang J.P."/>
            <person name="Wang J.H."/>
            <person name="Sun Y.H."/>
            <person name="Ni S.B."/>
            <person name="Chen W.B."/>
            <person name="Zhang X.C."/>
            <person name="Jiao Y.N."/>
            <person name="Eichler E.E."/>
            <person name="Li G.H."/>
            <person name="Liu X."/>
            <person name="Gao L.Z."/>
        </authorList>
    </citation>
    <scope>NUCLEOTIDE SEQUENCE [LARGE SCALE GENOMIC DNA]</scope>
    <source>
        <strain evidence="2">cv. GT1</strain>
        <tissue evidence="1">Leaf</tissue>
    </source>
</reference>
<gene>
    <name evidence="1" type="ORF">GH714_029995</name>
</gene>
<protein>
    <recommendedName>
        <fullName evidence="3">Myb-like domain-containing protein</fullName>
    </recommendedName>
</protein>
<dbReference type="CDD" id="cd00167">
    <property type="entry name" value="SANT"/>
    <property type="match status" value="1"/>
</dbReference>
<accession>A0A6A6L0X1</accession>
<organism evidence="1 2">
    <name type="scientific">Hevea brasiliensis</name>
    <name type="common">Para rubber tree</name>
    <name type="synonym">Siphonia brasiliensis</name>
    <dbReference type="NCBI Taxonomy" id="3981"/>
    <lineage>
        <taxon>Eukaryota</taxon>
        <taxon>Viridiplantae</taxon>
        <taxon>Streptophyta</taxon>
        <taxon>Embryophyta</taxon>
        <taxon>Tracheophyta</taxon>
        <taxon>Spermatophyta</taxon>
        <taxon>Magnoliopsida</taxon>
        <taxon>eudicotyledons</taxon>
        <taxon>Gunneridae</taxon>
        <taxon>Pentapetalae</taxon>
        <taxon>rosids</taxon>
        <taxon>fabids</taxon>
        <taxon>Malpighiales</taxon>
        <taxon>Euphorbiaceae</taxon>
        <taxon>Crotonoideae</taxon>
        <taxon>Micrandreae</taxon>
        <taxon>Hevea</taxon>
    </lineage>
</organism>
<keyword evidence="2" id="KW-1185">Reference proteome</keyword>
<evidence type="ECO:0000313" key="2">
    <source>
        <dbReference type="Proteomes" id="UP000467840"/>
    </source>
</evidence>
<dbReference type="Proteomes" id="UP000467840">
    <property type="component" value="Chromosome 7"/>
</dbReference>
<dbReference type="EMBL" id="JAAGAX010000013">
    <property type="protein sequence ID" value="KAF2294990.1"/>
    <property type="molecule type" value="Genomic_DNA"/>
</dbReference>
<dbReference type="PANTHER" id="PTHR46872:SF5">
    <property type="entry name" value="MYB-LIKE DOMAIN-CONTAINING PROTEIN"/>
    <property type="match status" value="1"/>
</dbReference>
<dbReference type="AlphaFoldDB" id="A0A6A6L0X1"/>
<sequence length="580" mass="64370">MCMGSYVRGNVTSCAGKQRERTQTKAFAGLGGGECKGSGGECNGSKVSHSYSWQLARPSQAVSCPSCPIELTNVNLYRLMGFKRPFDSEEFQELPCKQARQVDYSNKLTQFANLYKTTSQGLDGTDDYEGSIVKSQQHDTFENNGVTADPSFAKDVEVSAPLPLVTSSSGDEDGYRVAAEDVGYRVAAYSSHSPEHSEFGFPQRFVPFENAYSSYLDRSPRRQVPLGPDHQASIPMWGGHEKKYPLEQVDSVDPNNFSSLSGSDLIYDDNEEKLMGACIIPMPDIESSADNSNEAGRGRTDCSCLDEGSIRCVRQHIMEAQQKLRKSLGHEKLMNLGLYDIGEEVTHKWSEDEQRLFHAVVFSNPASLGQNFWNYLSQVFPYRSTKEIVSYYFNVFMLRRRAAQNRSNLLEIDSDDDELHEINRGPFEVRVSDEDDGGDATGEDSGVDYVSEAHDLNSFDGSRLDAVVKHVDNNAGSSGEDFTVQDDSCMSFEFQADKFESCDPVDTGVALQLSGVKGDDRECLPSNRDEYSVVADQLYLTDHCDAKPWDAHYTVPMKGVDLLPTCNIIEEIFGDGTSNE</sequence>
<comment type="caution">
    <text evidence="1">The sequence shown here is derived from an EMBL/GenBank/DDBJ whole genome shotgun (WGS) entry which is preliminary data.</text>
</comment>
<evidence type="ECO:0000313" key="1">
    <source>
        <dbReference type="EMBL" id="KAF2294990.1"/>
    </source>
</evidence>
<dbReference type="PANTHER" id="PTHR46872">
    <property type="entry name" value="DNA BINDING PROTEIN"/>
    <property type="match status" value="1"/>
</dbReference>
<dbReference type="InterPro" id="IPR001005">
    <property type="entry name" value="SANT/Myb"/>
</dbReference>
<proteinExistence type="predicted"/>